<dbReference type="EMBL" id="KB932207">
    <property type="protein sequence ID" value="KCV69142.1"/>
    <property type="molecule type" value="Genomic_DNA"/>
</dbReference>
<evidence type="ECO:0000313" key="3">
    <source>
        <dbReference type="Proteomes" id="UP000030693"/>
    </source>
</evidence>
<dbReference type="Proteomes" id="UP000030693">
    <property type="component" value="Unassembled WGS sequence"/>
</dbReference>
<proteinExistence type="predicted"/>
<accession>A0A058Z6I6</accession>
<evidence type="ECO:0000256" key="1">
    <source>
        <dbReference type="SAM" id="MobiDB-lite"/>
    </source>
</evidence>
<reference evidence="2" key="1">
    <citation type="submission" date="2013-04" db="EMBL/GenBank/DDBJ databases">
        <title>The Genome Sequence of Fonticula alba ATCC 38817.</title>
        <authorList>
            <consortium name="The Broad Institute Genomics Platform"/>
            <person name="Russ C."/>
            <person name="Cuomo C."/>
            <person name="Burger G."/>
            <person name="Gray M.W."/>
            <person name="Holland P.W.H."/>
            <person name="King N."/>
            <person name="Lang F.B.F."/>
            <person name="Roger A.J."/>
            <person name="Ruiz-Trillo I."/>
            <person name="Brown M."/>
            <person name="Walker B."/>
            <person name="Young S."/>
            <person name="Zeng Q."/>
            <person name="Gargeya S."/>
            <person name="Fitzgerald M."/>
            <person name="Haas B."/>
            <person name="Abouelleil A."/>
            <person name="Allen A.W."/>
            <person name="Alvarado L."/>
            <person name="Arachchi H.M."/>
            <person name="Berlin A.M."/>
            <person name="Chapman S.B."/>
            <person name="Gainer-Dewar J."/>
            <person name="Goldberg J."/>
            <person name="Griggs A."/>
            <person name="Gujja S."/>
            <person name="Hansen M."/>
            <person name="Howarth C."/>
            <person name="Imamovic A."/>
            <person name="Ireland A."/>
            <person name="Larimer J."/>
            <person name="McCowan C."/>
            <person name="Murphy C."/>
            <person name="Pearson M."/>
            <person name="Poon T.W."/>
            <person name="Priest M."/>
            <person name="Roberts A."/>
            <person name="Saif S."/>
            <person name="Shea T."/>
            <person name="Sisk P."/>
            <person name="Sykes S."/>
            <person name="Wortman J."/>
            <person name="Nusbaum C."/>
            <person name="Birren B."/>
        </authorList>
    </citation>
    <scope>NUCLEOTIDE SEQUENCE [LARGE SCALE GENOMIC DNA]</scope>
    <source>
        <strain evidence="2">ATCC 38817</strain>
    </source>
</reference>
<dbReference type="GeneID" id="20529282"/>
<evidence type="ECO:0000313" key="2">
    <source>
        <dbReference type="EMBL" id="KCV69142.1"/>
    </source>
</evidence>
<sequence length="532" mass="57006">MSFSLPKFFGKCMDQAVAHESAAFVLIPEHILQAACRAKAQRLFPFSTPAQTDAAERHFQRAFEEAAQEPANADSHLLSEFLLQVDLAHFDVAFGCLHQATEVYLEILSTDAGAHSKSAQFESVIAAVVERIEILQQYNAVLNELKMRSNQFQALQLFEAADQPAEAAGPTISPSFGHDHPVSALQGQQYRHAVPLIASPPPPYDHAVRRAISANPPPADRAPCDCCDRGLGLSPAVEPQSTSSLVAPTTPGGPARRPAVLSPTSPGIFSSFFHTIARPIYQSLSGYRGHRAQCPCLFDGACLPSSRHPTAAAPGPVPAPPAPAYQEDRRVTFSEFTDAYFSGRHNAKAGHFAGPVATPPNSGTADGTTKAASLASCEPDPTLGPPGQVVAAARQLLLQLLLLVQYSWDLSVTWVDQHLLIPSVAGLDAAQSAGPLRWTSSTWRRVQQSYAHRQNYFILQGGRGSSFGGDGAPPLGPCSDIEVLRSAHALPDSFYVYADPGASFIDSALWRAVDLLARVRRALRALDDSPST</sequence>
<protein>
    <submittedName>
        <fullName evidence="2">Uncharacterized protein</fullName>
    </submittedName>
</protein>
<feature type="region of interest" description="Disordered" evidence="1">
    <location>
        <begin position="237"/>
        <end position="258"/>
    </location>
</feature>
<dbReference type="AlphaFoldDB" id="A0A058Z6I6"/>
<name>A0A058Z6I6_FONAL</name>
<organism evidence="2">
    <name type="scientific">Fonticula alba</name>
    <name type="common">Slime mold</name>
    <dbReference type="NCBI Taxonomy" id="691883"/>
    <lineage>
        <taxon>Eukaryota</taxon>
        <taxon>Rotosphaerida</taxon>
        <taxon>Fonticulaceae</taxon>
        <taxon>Fonticula</taxon>
    </lineage>
</organism>
<gene>
    <name evidence="2" type="ORF">H696_04557</name>
</gene>
<dbReference type="RefSeq" id="XP_009496713.1">
    <property type="nucleotide sequence ID" value="XM_009498438.1"/>
</dbReference>
<keyword evidence="3" id="KW-1185">Reference proteome</keyword>